<organism evidence="1 2">
    <name type="scientific">Hermanssonia centrifuga</name>
    <dbReference type="NCBI Taxonomy" id="98765"/>
    <lineage>
        <taxon>Eukaryota</taxon>
        <taxon>Fungi</taxon>
        <taxon>Dikarya</taxon>
        <taxon>Basidiomycota</taxon>
        <taxon>Agaricomycotina</taxon>
        <taxon>Agaricomycetes</taxon>
        <taxon>Polyporales</taxon>
        <taxon>Meruliaceae</taxon>
        <taxon>Hermanssonia</taxon>
    </lineage>
</organism>
<comment type="caution">
    <text evidence="1">The sequence shown here is derived from an EMBL/GenBank/DDBJ whole genome shotgun (WGS) entry which is preliminary data.</text>
</comment>
<accession>A0A2R6NQB7</accession>
<proteinExistence type="predicted"/>
<evidence type="ECO:0000313" key="2">
    <source>
        <dbReference type="Proteomes" id="UP000186601"/>
    </source>
</evidence>
<dbReference type="EMBL" id="MLYV02000961">
    <property type="protein sequence ID" value="PSR74745.1"/>
    <property type="molecule type" value="Genomic_DNA"/>
</dbReference>
<gene>
    <name evidence="1" type="ORF">PHLCEN_2v9624</name>
</gene>
<dbReference type="AlphaFoldDB" id="A0A2R6NQB7"/>
<sequence length="61" mass="6928">MSNDIADTKLAHKRACLLRQEPHLIKFVWSCSERLFQKRWGQSKSIAVTSDNERTAPPCGA</sequence>
<keyword evidence="2" id="KW-1185">Reference proteome</keyword>
<dbReference type="Proteomes" id="UP000186601">
    <property type="component" value="Unassembled WGS sequence"/>
</dbReference>
<protein>
    <submittedName>
        <fullName evidence="1">Uncharacterized protein</fullName>
    </submittedName>
</protein>
<name>A0A2R6NQB7_9APHY</name>
<evidence type="ECO:0000313" key="1">
    <source>
        <dbReference type="EMBL" id="PSR74745.1"/>
    </source>
</evidence>
<reference evidence="1 2" key="1">
    <citation type="submission" date="2018-02" db="EMBL/GenBank/DDBJ databases">
        <title>Genome sequence of the basidiomycete white-rot fungus Phlebia centrifuga.</title>
        <authorList>
            <person name="Granchi Z."/>
            <person name="Peng M."/>
            <person name="de Vries R.P."/>
            <person name="Hilden K."/>
            <person name="Makela M.R."/>
            <person name="Grigoriev I."/>
            <person name="Riley R."/>
        </authorList>
    </citation>
    <scope>NUCLEOTIDE SEQUENCE [LARGE SCALE GENOMIC DNA]</scope>
    <source>
        <strain evidence="1 2">FBCC195</strain>
    </source>
</reference>